<keyword evidence="2" id="KW-1185">Reference proteome</keyword>
<gene>
    <name evidence="1" type="ORF">Amon02_000880100</name>
</gene>
<proteinExistence type="predicted"/>
<protein>
    <submittedName>
        <fullName evidence="1">Unnamed protein product</fullName>
    </submittedName>
</protein>
<dbReference type="Proteomes" id="UP001165064">
    <property type="component" value="Unassembled WGS sequence"/>
</dbReference>
<organism evidence="1 2">
    <name type="scientific">Ambrosiozyma monospora</name>
    <name type="common">Yeast</name>
    <name type="synonym">Endomycopsis monosporus</name>
    <dbReference type="NCBI Taxonomy" id="43982"/>
    <lineage>
        <taxon>Eukaryota</taxon>
        <taxon>Fungi</taxon>
        <taxon>Dikarya</taxon>
        <taxon>Ascomycota</taxon>
        <taxon>Saccharomycotina</taxon>
        <taxon>Pichiomycetes</taxon>
        <taxon>Pichiales</taxon>
        <taxon>Pichiaceae</taxon>
        <taxon>Ambrosiozyma</taxon>
    </lineage>
</organism>
<comment type="caution">
    <text evidence="1">The sequence shown here is derived from an EMBL/GenBank/DDBJ whole genome shotgun (WGS) entry which is preliminary data.</text>
</comment>
<reference evidence="1" key="1">
    <citation type="submission" date="2023-04" db="EMBL/GenBank/DDBJ databases">
        <title>Ambrosiozyma monospora NBRC 10751.</title>
        <authorList>
            <person name="Ichikawa N."/>
            <person name="Sato H."/>
            <person name="Tonouchi N."/>
        </authorList>
    </citation>
    <scope>NUCLEOTIDE SEQUENCE</scope>
    <source>
        <strain evidence="1">NBRC 10751</strain>
    </source>
</reference>
<name>A0ACB5TL77_AMBMO</name>
<sequence length="176" mass="19091">MPFHPILRKPTIKQLAINKFYAEFDFLQDSDTGLIWLEGADEAKLMAISKDADFLVFEDRKEGELAHYGRMVITKAYPPSLVDPITLPPTPTPDSSSASNSSSTSITHTANSQRFSRVSSVTSPAGSHIGVHALVDVDLDDGLLDQVSLPVIDALSGLTPPPVAKLASHVRTNMFF</sequence>
<evidence type="ECO:0000313" key="1">
    <source>
        <dbReference type="EMBL" id="GME90914.1"/>
    </source>
</evidence>
<dbReference type="EMBL" id="BSXS01007951">
    <property type="protein sequence ID" value="GME90914.1"/>
    <property type="molecule type" value="Genomic_DNA"/>
</dbReference>
<accession>A0ACB5TL77</accession>
<evidence type="ECO:0000313" key="2">
    <source>
        <dbReference type="Proteomes" id="UP001165064"/>
    </source>
</evidence>